<dbReference type="SUPFAM" id="SSF53474">
    <property type="entry name" value="alpha/beta-Hydrolases"/>
    <property type="match status" value="1"/>
</dbReference>
<protein>
    <recommendedName>
        <fullName evidence="3">Serine aminopeptidase S33 domain-containing protein</fullName>
    </recommendedName>
</protein>
<gene>
    <name evidence="1" type="ORF">V6624_10175</name>
</gene>
<evidence type="ECO:0000313" key="2">
    <source>
        <dbReference type="Proteomes" id="UP001447857"/>
    </source>
</evidence>
<dbReference type="EMBL" id="CP147988">
    <property type="protein sequence ID" value="WXK51997.1"/>
    <property type="molecule type" value="Genomic_DNA"/>
</dbReference>
<sequence length="348" mass="40723">MTKLLKINSQVNKGIQIVILCFFVFIDHIYSQNDEKFYLEQAGFYKTILRTKNDTIIYLTTKQKTSVPKPTLVFVQGSLPLPILFYDDISTGSIIPFKIDDYRSKFNFVIIGRKGIPLIGSYDRDSRGYVNEKGEVPKNFIENDNLEYRVKQVVSVVNDLSKNKHFKNEPLFVIGHSEGYRVVAKAAENNKKIAKMVCLSANPFNRIAESILKERFYSIDRDTDDQSQKNVEEDLKDYLTIKYDKNNYSNNIKYKNWLSYNQNLSFESFKHYKNPLLIVYGTKDIGSLQNDLLPFLLNKKNLKLKSYPNYGHNFEFRKINANGEELETTYHWDDVFKDIVEWLLLKEV</sequence>
<evidence type="ECO:0000313" key="1">
    <source>
        <dbReference type="EMBL" id="WXK51997.1"/>
    </source>
</evidence>
<dbReference type="RefSeq" id="WP_111284828.1">
    <property type="nucleotide sequence ID" value="NZ_CP147988.1"/>
</dbReference>
<evidence type="ECO:0008006" key="3">
    <source>
        <dbReference type="Google" id="ProtNLM"/>
    </source>
</evidence>
<dbReference type="InterPro" id="IPR029058">
    <property type="entry name" value="AB_hydrolase_fold"/>
</dbReference>
<accession>A0ABZ2QFH0</accession>
<dbReference type="Proteomes" id="UP001447857">
    <property type="component" value="Chromosome"/>
</dbReference>
<name>A0ABZ2QFH0_9FLAO</name>
<dbReference type="PANTHER" id="PTHR43265">
    <property type="entry name" value="ESTERASE ESTD"/>
    <property type="match status" value="1"/>
</dbReference>
<dbReference type="Gene3D" id="3.40.50.1820">
    <property type="entry name" value="alpha/beta hydrolase"/>
    <property type="match status" value="1"/>
</dbReference>
<proteinExistence type="predicted"/>
<keyword evidence="2" id="KW-1185">Reference proteome</keyword>
<organism evidence="1 2">
    <name type="scientific">Flavobacterium ginsenosidimutans</name>
    <dbReference type="NCBI Taxonomy" id="687844"/>
    <lineage>
        <taxon>Bacteria</taxon>
        <taxon>Pseudomonadati</taxon>
        <taxon>Bacteroidota</taxon>
        <taxon>Flavobacteriia</taxon>
        <taxon>Flavobacteriales</taxon>
        <taxon>Flavobacteriaceae</taxon>
        <taxon>Flavobacterium</taxon>
    </lineage>
</organism>
<dbReference type="PANTHER" id="PTHR43265:SF1">
    <property type="entry name" value="ESTERASE ESTD"/>
    <property type="match status" value="1"/>
</dbReference>
<reference evidence="1 2" key="1">
    <citation type="submission" date="2024-02" db="EMBL/GenBank/DDBJ databases">
        <title>complete genome of Flavobacterium ginsenosidimutans Str. YTB16.</title>
        <authorList>
            <person name="Wang Q."/>
        </authorList>
    </citation>
    <scope>NUCLEOTIDE SEQUENCE [LARGE SCALE GENOMIC DNA]</scope>
    <source>
        <strain evidence="1 2">YTB16</strain>
    </source>
</reference>
<dbReference type="InterPro" id="IPR053145">
    <property type="entry name" value="AB_hydrolase_Est10"/>
</dbReference>